<protein>
    <submittedName>
        <fullName evidence="2">Chorismate lyase/3-hydroxybenzoate synthase</fullName>
    </submittedName>
</protein>
<evidence type="ECO:0000313" key="3">
    <source>
        <dbReference type="Proteomes" id="UP000248330"/>
    </source>
</evidence>
<name>A0A318E7H1_9GAMM</name>
<proteinExistence type="predicted"/>
<organism evidence="2 3">
    <name type="scientific">Sinimarinibacterium flocculans</name>
    <dbReference type="NCBI Taxonomy" id="985250"/>
    <lineage>
        <taxon>Bacteria</taxon>
        <taxon>Pseudomonadati</taxon>
        <taxon>Pseudomonadota</taxon>
        <taxon>Gammaproteobacteria</taxon>
        <taxon>Nevskiales</taxon>
        <taxon>Nevskiaceae</taxon>
        <taxon>Sinimarinibacterium</taxon>
    </lineage>
</organism>
<dbReference type="AlphaFoldDB" id="A0A318E7H1"/>
<dbReference type="InterPro" id="IPR049368">
    <property type="entry name" value="FkbO_Hyg5-like_N"/>
</dbReference>
<dbReference type="GO" id="GO:0016829">
    <property type="term" value="F:lyase activity"/>
    <property type="evidence" value="ECO:0007669"/>
    <property type="project" value="UniProtKB-KW"/>
</dbReference>
<accession>A0A318E7H1</accession>
<reference evidence="2 3" key="1">
    <citation type="submission" date="2018-04" db="EMBL/GenBank/DDBJ databases">
        <title>Genomic Encyclopedia of Type Strains, Phase IV (KMG-IV): sequencing the most valuable type-strain genomes for metagenomic binning, comparative biology and taxonomic classification.</title>
        <authorList>
            <person name="Goeker M."/>
        </authorList>
    </citation>
    <scope>NUCLEOTIDE SEQUENCE [LARGE SCALE GENOMIC DNA]</scope>
    <source>
        <strain evidence="2 3">DSM 104150</strain>
    </source>
</reference>
<dbReference type="Proteomes" id="UP000248330">
    <property type="component" value="Unassembled WGS sequence"/>
</dbReference>
<dbReference type="InterPro" id="IPR035959">
    <property type="entry name" value="RutC-like_sf"/>
</dbReference>
<dbReference type="EMBL" id="QICN01000011">
    <property type="protein sequence ID" value="PXV64884.1"/>
    <property type="molecule type" value="Genomic_DNA"/>
</dbReference>
<keyword evidence="2" id="KW-0456">Lyase</keyword>
<keyword evidence="3" id="KW-1185">Reference proteome</keyword>
<dbReference type="SUPFAM" id="SSF55298">
    <property type="entry name" value="YjgF-like"/>
    <property type="match status" value="1"/>
</dbReference>
<sequence>MSMGSPALSSRRASVGRDPVDTIAARFMLPVGPHHLPMPPLSAPRPYRLRTLAHAPNELGETVLACVVHDARITDDADPRLIQVPLPVLSGNAVELWETEGPVQIGREAGIGYAQGEAVLFAQLRVGADAMRDPRTATARAYAELLAFFARRPDWHWVRSWNYIGDIHRRDGDGDDGERYRQFVLGRHEVLSAEAGFEARLPAATAIGTRGEALLIYVLGARQPGVQIENPRQVSAFRYPRQYGPRSPSFSRARRLDWADGADLIVSGTASVVGHETAHPGDAARQLRETLENLQQLRRDAGAHDWPSVCTKLFVRNAATLAQARPLAGSLLGDDRACVLEGEICRTDLALEVEVLLQSA</sequence>
<feature type="domain" description="Chorismatase FkbO/Hyg5-like N-terminal" evidence="1">
    <location>
        <begin position="95"/>
        <end position="219"/>
    </location>
</feature>
<dbReference type="Pfam" id="PF21168">
    <property type="entry name" value="FkbO_Hyg5-like_N"/>
    <property type="match status" value="1"/>
</dbReference>
<comment type="caution">
    <text evidence="2">The sequence shown here is derived from an EMBL/GenBank/DDBJ whole genome shotgun (WGS) entry which is preliminary data.</text>
</comment>
<evidence type="ECO:0000259" key="1">
    <source>
        <dbReference type="Pfam" id="PF21168"/>
    </source>
</evidence>
<evidence type="ECO:0000313" key="2">
    <source>
        <dbReference type="EMBL" id="PXV64884.1"/>
    </source>
</evidence>
<gene>
    <name evidence="2" type="ORF">C8D93_11156</name>
</gene>
<dbReference type="Gene3D" id="3.30.1330.40">
    <property type="entry name" value="RutC-like"/>
    <property type="match status" value="1"/>
</dbReference>